<feature type="domain" description="DUF512" evidence="1">
    <location>
        <begin position="214"/>
        <end position="411"/>
    </location>
</feature>
<evidence type="ECO:0000259" key="2">
    <source>
        <dbReference type="Pfam" id="PF17820"/>
    </source>
</evidence>
<feature type="domain" description="Putative radical SAM N-terminal" evidence="3">
    <location>
        <begin position="65"/>
        <end position="210"/>
    </location>
</feature>
<evidence type="ECO:0008006" key="6">
    <source>
        <dbReference type="Google" id="ProtNLM"/>
    </source>
</evidence>
<reference evidence="4" key="1">
    <citation type="submission" date="2006-05" db="EMBL/GenBank/DDBJ databases">
        <title>Annotation of the draft genome assembly of Desulfuromonas acetoxidans DSM 684.</title>
        <authorList>
            <consortium name="US DOE Joint Genome Institute (JGI-ORNL)"/>
            <person name="Larimer F."/>
            <person name="Land M."/>
            <person name="Hauser L."/>
        </authorList>
    </citation>
    <scope>NUCLEOTIDE SEQUENCE [LARGE SCALE GENOMIC DNA]</scope>
    <source>
        <strain evidence="4">DSM 684</strain>
    </source>
</reference>
<dbReference type="InterPro" id="IPR045375">
    <property type="entry name" value="Put_radical_SAM-like_N"/>
</dbReference>
<evidence type="ECO:0000259" key="3">
    <source>
        <dbReference type="Pfam" id="PF19238"/>
    </source>
</evidence>
<comment type="caution">
    <text evidence="4">The sequence shown here is derived from an EMBL/GenBank/DDBJ whole genome shotgun (WGS) entry which is preliminary data.</text>
</comment>
<reference evidence="4" key="2">
    <citation type="submission" date="2006-05" db="EMBL/GenBank/DDBJ databases">
        <title>Sequencing of the draft genome and assembly of Desulfuromonas acetoxidans DSM 684.</title>
        <authorList>
            <consortium name="US DOE Joint Genome Institute (JGI-PGF)"/>
            <person name="Copeland A."/>
            <person name="Lucas S."/>
            <person name="Lapidus A."/>
            <person name="Barry K."/>
            <person name="Detter J.C."/>
            <person name="Glavina del Rio T."/>
            <person name="Hammon N."/>
            <person name="Israni S."/>
            <person name="Dalin E."/>
            <person name="Tice H."/>
            <person name="Bruce D."/>
            <person name="Pitluck S."/>
            <person name="Richardson P."/>
        </authorList>
    </citation>
    <scope>NUCLEOTIDE SEQUENCE [LARGE SCALE GENOMIC DNA]</scope>
    <source>
        <strain evidence="4">DSM 684</strain>
    </source>
</reference>
<dbReference type="Pfam" id="PF17820">
    <property type="entry name" value="PDZ_6"/>
    <property type="match status" value="1"/>
</dbReference>
<organism evidence="4 5">
    <name type="scientific">Desulfuromonas acetoxidans (strain DSM 684 / 11070)</name>
    <dbReference type="NCBI Taxonomy" id="281689"/>
    <lineage>
        <taxon>Bacteria</taxon>
        <taxon>Pseudomonadati</taxon>
        <taxon>Thermodesulfobacteriota</taxon>
        <taxon>Desulfuromonadia</taxon>
        <taxon>Desulfuromonadales</taxon>
        <taxon>Desulfuromonadaceae</taxon>
        <taxon>Desulfuromonas</taxon>
    </lineage>
</organism>
<dbReference type="InterPro" id="IPR036034">
    <property type="entry name" value="PDZ_sf"/>
</dbReference>
<dbReference type="InterPro" id="IPR007549">
    <property type="entry name" value="DUF512"/>
</dbReference>
<dbReference type="SUPFAM" id="SSF50156">
    <property type="entry name" value="PDZ domain-like"/>
    <property type="match status" value="1"/>
</dbReference>
<dbReference type="Proteomes" id="UP000005695">
    <property type="component" value="Unassembled WGS sequence"/>
</dbReference>
<dbReference type="InterPro" id="IPR041489">
    <property type="entry name" value="PDZ_6"/>
</dbReference>
<accession>Q1K0S6</accession>
<gene>
    <name evidence="4" type="ORF">Dace_1746</name>
</gene>
<protein>
    <recommendedName>
        <fullName evidence="6">PDZ domain-containing protein</fullName>
    </recommendedName>
</protein>
<proteinExistence type="predicted"/>
<dbReference type="AlphaFoldDB" id="Q1K0S6"/>
<keyword evidence="5" id="KW-1185">Reference proteome</keyword>
<feature type="domain" description="PDZ" evidence="2">
    <location>
        <begin position="4"/>
        <end position="52"/>
    </location>
</feature>
<dbReference type="RefSeq" id="WP_005999572.1">
    <property type="nucleotide sequence ID" value="NZ_AAEW02000006.1"/>
</dbReference>
<evidence type="ECO:0000313" key="5">
    <source>
        <dbReference type="Proteomes" id="UP000005695"/>
    </source>
</evidence>
<dbReference type="Gene3D" id="3.20.20.70">
    <property type="entry name" value="Aldolase class I"/>
    <property type="match status" value="1"/>
</dbReference>
<dbReference type="Pfam" id="PF19238">
    <property type="entry name" value="Radical_SAM_2"/>
    <property type="match status" value="1"/>
</dbReference>
<evidence type="ECO:0000313" key="4">
    <source>
        <dbReference type="EMBL" id="EAT16282.1"/>
    </source>
</evidence>
<dbReference type="OrthoDB" id="9774724at2"/>
<dbReference type="InterPro" id="IPR013785">
    <property type="entry name" value="Aldolase_TIM"/>
</dbReference>
<dbReference type="Pfam" id="PF04459">
    <property type="entry name" value="DUF512"/>
    <property type="match status" value="1"/>
</dbReference>
<name>Q1K0S6_DESA6</name>
<dbReference type="EMBL" id="AAEW02000006">
    <property type="protein sequence ID" value="EAT16282.1"/>
    <property type="molecule type" value="Genomic_DNA"/>
</dbReference>
<sequence>MLEIESVDQGSIADQLELCCGDFLLAVNGEEVHDQIDYELLLRGEALVLDIEKQDGQLWELDFEKDEDEPLGLHFGASSPRQCRNLCQFCFVRQLPDGMRDSLYVRDDDYRYSYLYGAYISLTNLSEEDVSRILRQQLSPLYASVHATDKTVRSSLLGRPVESPIPLLKRLIAGGIQLHTQIVLCPGVNDGAVLDQTIDALAALYPEIQTLAVVPVGLTGHRHALPKLQRFTAEQCREVITLIETKQQCFIRQCGSRFVFAADEFYLQGQVDFPDLADYEKLHQIENGVGLVALFRHEEQEVLAEPADYSDCRMGIVTGRSAAGELSRFSQRFNQHTGSRLQVFVVDNLFFAGGVTVAGLLTGHDIVEQLQGQKLPDILLIPDMMCREGQDVLLDDMTLEGLAETLHVEIAKIPPSPWGIADFVAYYQDVTA</sequence>
<evidence type="ECO:0000259" key="1">
    <source>
        <dbReference type="Pfam" id="PF04459"/>
    </source>
</evidence>